<protein>
    <submittedName>
        <fullName evidence="2">Uncharacterized protein</fullName>
    </submittedName>
</protein>
<keyword evidence="3" id="KW-1185">Reference proteome</keyword>
<organism evidence="2 3">
    <name type="scientific">Litomosoides sigmodontis</name>
    <name type="common">Filarial nematode worm</name>
    <dbReference type="NCBI Taxonomy" id="42156"/>
    <lineage>
        <taxon>Eukaryota</taxon>
        <taxon>Metazoa</taxon>
        <taxon>Ecdysozoa</taxon>
        <taxon>Nematoda</taxon>
        <taxon>Chromadorea</taxon>
        <taxon>Rhabditida</taxon>
        <taxon>Spirurina</taxon>
        <taxon>Spiruromorpha</taxon>
        <taxon>Filarioidea</taxon>
        <taxon>Onchocercidae</taxon>
        <taxon>Litomosoides</taxon>
    </lineage>
</organism>
<gene>
    <name evidence="2" type="ORF">NLS_LOCUS6831</name>
</gene>
<reference evidence="2 3" key="1">
    <citation type="submission" date="2018-08" db="EMBL/GenBank/DDBJ databases">
        <authorList>
            <person name="Laetsch R D."/>
            <person name="Stevens L."/>
            <person name="Kumar S."/>
            <person name="Blaxter L. M."/>
        </authorList>
    </citation>
    <scope>NUCLEOTIDE SEQUENCE [LARGE SCALE GENOMIC DNA]</scope>
</reference>
<sequence>MRGERTSHWERSYTDVYRDHGDRDYRQEFRHVSGPSSSTANAGSSQWSGASSSFASHSVSSLVNGPTPSFASLCPPPGFLEIKSLSTVVSEPRTSHTSFMRPPPTPPHLDHFGTGDSTSSKTESIKDPRR</sequence>
<evidence type="ECO:0000313" key="3">
    <source>
        <dbReference type="Proteomes" id="UP000277928"/>
    </source>
</evidence>
<evidence type="ECO:0000256" key="1">
    <source>
        <dbReference type="SAM" id="MobiDB-lite"/>
    </source>
</evidence>
<dbReference type="Proteomes" id="UP000277928">
    <property type="component" value="Unassembled WGS sequence"/>
</dbReference>
<evidence type="ECO:0000313" key="2">
    <source>
        <dbReference type="EMBL" id="VDK84845.1"/>
    </source>
</evidence>
<dbReference type="EMBL" id="UYRX01000639">
    <property type="protein sequence ID" value="VDK84845.1"/>
    <property type="molecule type" value="Genomic_DNA"/>
</dbReference>
<accession>A0A3P6TTY1</accession>
<dbReference type="AlphaFoldDB" id="A0A3P6TTY1"/>
<name>A0A3P6TTY1_LITSI</name>
<dbReference type="STRING" id="42156.A0A3P6TTY1"/>
<feature type="compositionally biased region" description="Low complexity" evidence="1">
    <location>
        <begin position="40"/>
        <end position="61"/>
    </location>
</feature>
<feature type="region of interest" description="Disordered" evidence="1">
    <location>
        <begin position="31"/>
        <end position="70"/>
    </location>
</feature>
<proteinExistence type="predicted"/>
<feature type="region of interest" description="Disordered" evidence="1">
    <location>
        <begin position="90"/>
        <end position="130"/>
    </location>
</feature>